<reference evidence="12" key="2">
    <citation type="submission" date="2020-09" db="EMBL/GenBank/DDBJ databases">
        <authorList>
            <person name="Sun Q."/>
            <person name="Zhou Y."/>
        </authorList>
    </citation>
    <scope>NUCLEOTIDE SEQUENCE</scope>
    <source>
        <strain evidence="12">CGMCC 1.6333</strain>
    </source>
</reference>
<dbReference type="NCBIfam" id="TIGR00147">
    <property type="entry name" value="YegS/Rv2252/BmrU family lipid kinase"/>
    <property type="match status" value="1"/>
</dbReference>
<evidence type="ECO:0000256" key="9">
    <source>
        <dbReference type="ARBA" id="ARBA00023209"/>
    </source>
</evidence>
<evidence type="ECO:0000256" key="1">
    <source>
        <dbReference type="ARBA" id="ARBA00001946"/>
    </source>
</evidence>
<keyword evidence="5" id="KW-0547">Nucleotide-binding</keyword>
<comment type="cofactor">
    <cofactor evidence="1">
        <name>Mg(2+)</name>
        <dbReference type="ChEBI" id="CHEBI:18420"/>
    </cofactor>
</comment>
<accession>A0A917TTC2</accession>
<keyword evidence="8" id="KW-0443">Lipid metabolism</keyword>
<evidence type="ECO:0000256" key="7">
    <source>
        <dbReference type="ARBA" id="ARBA00022840"/>
    </source>
</evidence>
<evidence type="ECO:0000256" key="4">
    <source>
        <dbReference type="ARBA" id="ARBA00022679"/>
    </source>
</evidence>
<keyword evidence="13" id="KW-1185">Reference proteome</keyword>
<comment type="caution">
    <text evidence="12">The sequence shown here is derived from an EMBL/GenBank/DDBJ whole genome shotgun (WGS) entry which is preliminary data.</text>
</comment>
<keyword evidence="10" id="KW-1208">Phospholipid metabolism</keyword>
<keyword evidence="6" id="KW-0418">Kinase</keyword>
<evidence type="ECO:0000256" key="3">
    <source>
        <dbReference type="ARBA" id="ARBA00022516"/>
    </source>
</evidence>
<dbReference type="GO" id="GO:0005524">
    <property type="term" value="F:ATP binding"/>
    <property type="evidence" value="ECO:0007669"/>
    <property type="project" value="UniProtKB-KW"/>
</dbReference>
<evidence type="ECO:0000259" key="11">
    <source>
        <dbReference type="PROSITE" id="PS50146"/>
    </source>
</evidence>
<proteinExistence type="inferred from homology"/>
<dbReference type="InterPro" id="IPR050187">
    <property type="entry name" value="Lipid_Phosphate_FormReg"/>
</dbReference>
<gene>
    <name evidence="12" type="ORF">GCM10011351_21620</name>
</gene>
<evidence type="ECO:0000313" key="12">
    <source>
        <dbReference type="EMBL" id="GGM35270.1"/>
    </source>
</evidence>
<dbReference type="PROSITE" id="PS50146">
    <property type="entry name" value="DAGK"/>
    <property type="match status" value="1"/>
</dbReference>
<keyword evidence="7" id="KW-0067">ATP-binding</keyword>
<dbReference type="OrthoDB" id="142078at2"/>
<evidence type="ECO:0000313" key="13">
    <source>
        <dbReference type="Proteomes" id="UP000618460"/>
    </source>
</evidence>
<dbReference type="SUPFAM" id="SSF111331">
    <property type="entry name" value="NAD kinase/diacylglycerol kinase-like"/>
    <property type="match status" value="1"/>
</dbReference>
<evidence type="ECO:0000256" key="6">
    <source>
        <dbReference type="ARBA" id="ARBA00022777"/>
    </source>
</evidence>
<dbReference type="EMBL" id="BMLG01000012">
    <property type="protein sequence ID" value="GGM35270.1"/>
    <property type="molecule type" value="Genomic_DNA"/>
</dbReference>
<keyword evidence="4" id="KW-0808">Transferase</keyword>
<dbReference type="Pfam" id="PF19279">
    <property type="entry name" value="YegS_C"/>
    <property type="match status" value="1"/>
</dbReference>
<evidence type="ECO:0000256" key="2">
    <source>
        <dbReference type="ARBA" id="ARBA00005983"/>
    </source>
</evidence>
<dbReference type="RefSeq" id="WP_117155764.1">
    <property type="nucleotide sequence ID" value="NZ_BMLG01000012.1"/>
</dbReference>
<dbReference type="Gene3D" id="2.60.200.40">
    <property type="match status" value="1"/>
</dbReference>
<organism evidence="12 13">
    <name type="scientific">Paraliobacillus quinghaiensis</name>
    <dbReference type="NCBI Taxonomy" id="470815"/>
    <lineage>
        <taxon>Bacteria</taxon>
        <taxon>Bacillati</taxon>
        <taxon>Bacillota</taxon>
        <taxon>Bacilli</taxon>
        <taxon>Bacillales</taxon>
        <taxon>Bacillaceae</taxon>
        <taxon>Paraliobacillus</taxon>
    </lineage>
</organism>
<comment type="similarity">
    <text evidence="2">Belongs to the diacylglycerol/lipid kinase family.</text>
</comment>
<dbReference type="GO" id="GO:0004143">
    <property type="term" value="F:ATP-dependent diacylglycerol kinase activity"/>
    <property type="evidence" value="ECO:0007669"/>
    <property type="project" value="TreeGrafter"/>
</dbReference>
<dbReference type="AlphaFoldDB" id="A0A917TTC2"/>
<reference evidence="12" key="1">
    <citation type="journal article" date="2014" name="Int. J. Syst. Evol. Microbiol.">
        <title>Complete genome sequence of Corynebacterium casei LMG S-19264T (=DSM 44701T), isolated from a smear-ripened cheese.</title>
        <authorList>
            <consortium name="US DOE Joint Genome Institute (JGI-PGF)"/>
            <person name="Walter F."/>
            <person name="Albersmeier A."/>
            <person name="Kalinowski J."/>
            <person name="Ruckert C."/>
        </authorList>
    </citation>
    <scope>NUCLEOTIDE SEQUENCE</scope>
    <source>
        <strain evidence="12">CGMCC 1.6333</strain>
    </source>
</reference>
<dbReference type="InterPro" id="IPR001206">
    <property type="entry name" value="Diacylglycerol_kinase_cat_dom"/>
</dbReference>
<evidence type="ECO:0000256" key="10">
    <source>
        <dbReference type="ARBA" id="ARBA00023264"/>
    </source>
</evidence>
<dbReference type="Pfam" id="PF00781">
    <property type="entry name" value="DAGK_cat"/>
    <property type="match status" value="1"/>
</dbReference>
<dbReference type="InterPro" id="IPR017438">
    <property type="entry name" value="ATP-NAD_kinase_N"/>
</dbReference>
<dbReference type="Proteomes" id="UP000618460">
    <property type="component" value="Unassembled WGS sequence"/>
</dbReference>
<dbReference type="GO" id="GO:0008654">
    <property type="term" value="P:phospholipid biosynthetic process"/>
    <property type="evidence" value="ECO:0007669"/>
    <property type="project" value="UniProtKB-KW"/>
</dbReference>
<dbReference type="InterPro" id="IPR016064">
    <property type="entry name" value="NAD/diacylglycerol_kinase_sf"/>
</dbReference>
<dbReference type="Gene3D" id="3.40.50.10330">
    <property type="entry name" value="Probable inorganic polyphosphate/atp-NAD kinase, domain 1"/>
    <property type="match status" value="1"/>
</dbReference>
<dbReference type="InterPro" id="IPR005218">
    <property type="entry name" value="Diacylglycerol/lipid_kinase"/>
</dbReference>
<protein>
    <submittedName>
        <fullName evidence="12">Bis(5'-nucleosyl)-tetraphosphatase</fullName>
    </submittedName>
</protein>
<keyword evidence="9" id="KW-0594">Phospholipid biosynthesis</keyword>
<keyword evidence="3" id="KW-0444">Lipid biosynthesis</keyword>
<dbReference type="GO" id="GO:0005886">
    <property type="term" value="C:plasma membrane"/>
    <property type="evidence" value="ECO:0007669"/>
    <property type="project" value="TreeGrafter"/>
</dbReference>
<dbReference type="PANTHER" id="PTHR12358">
    <property type="entry name" value="SPHINGOSINE KINASE"/>
    <property type="match status" value="1"/>
</dbReference>
<feature type="domain" description="DAGKc" evidence="11">
    <location>
        <begin position="1"/>
        <end position="130"/>
    </location>
</feature>
<name>A0A917TTC2_9BACI</name>
<dbReference type="PANTHER" id="PTHR12358:SF107">
    <property type="entry name" value="LIPID KINASE BMRU-RELATED"/>
    <property type="match status" value="1"/>
</dbReference>
<dbReference type="SMART" id="SM00046">
    <property type="entry name" value="DAGKc"/>
    <property type="match status" value="1"/>
</dbReference>
<evidence type="ECO:0000256" key="8">
    <source>
        <dbReference type="ARBA" id="ARBA00023098"/>
    </source>
</evidence>
<evidence type="ECO:0000256" key="5">
    <source>
        <dbReference type="ARBA" id="ARBA00022741"/>
    </source>
</evidence>
<dbReference type="InterPro" id="IPR045540">
    <property type="entry name" value="YegS/DAGK_C"/>
</dbReference>
<sequence>MNKVAVILNPVSGNGKVQRFKDQIVVTLRDSFQSVTIYETQQSGDGTSIVERVASSVDLIVVAGGDGTVNEVVNAIAPLEERPAFAIIPGGTSNDFSREIGMLQHPLKAAEQIAHKNSMWVDVGKSDHYYFLNFWGIGLITQVSETVDIGSKQNIGRLAYYLRTLQTIGGENPFHLKVETDTDTWEGEAVMLLVGNGTYTGGIRAFFPEGSIKDGLLDVLLIKETSLQTFWEILQSRVSNQIQNKEGIITFQTPKITITADPEQTIDCDGERQNKTPSTVGILPKHIKMIVGNV</sequence>